<evidence type="ECO:0000259" key="3">
    <source>
        <dbReference type="PROSITE" id="PS51898"/>
    </source>
</evidence>
<sequence>MNTTDSHHAPGDAMPREALLELMRPVDEAIRAWSPKTARAARNRIVDEVRVRGLSYRSWDEAIWAEISRTAGPARLHIAALGHLLGGHHRLHHTAGINQLRRLADLVFGPGATQPALDEIEQTLSSWQTSPHLLEWQVGNAVLDALLSAGSPRLEDLTDDLVRQLVTAYKAAGLTSRRRGLIKISRVLADKGIIPAPLHINEDKAGPRSDMLSTVPPEWAEWALRWRKFSTHEPGTIRSMFSVILIAGRWAAEKHPDVISPDQWTRDMAAEYIADTMQATVGQWAGHNRNRSRFGQPISAGGRAARIDGIRGFFCDLIEWEWIKPRFDPRRVMSMPLSLRAQMGPNPRIIDDASWAKLMAAGLTLNAEDLMPYGSGRARKAGWKATYYPIEMVRAMVAVWLFGGCRVDEIRRLDLDCVTWDKGTDDTSGEPFTICLLHIPQNKTSRPFNKPVDPIVGQLIDAWKLTRPPQPDLVDRKTGEKRQHLFCHRGQLVGKDYLNHNILPVLCRKSGVPQTDSRGALTSHRARATIATQLLNAREPLTLNDLQQWLGHKHPASTRYYAAILQRTLTAAYKKADYFAHNVRTIQVLIDRESILTGAAAGGEQPWKYYDLGEGYCSYDFFAKCPHRLACARCPFYVPKQSSQGQLLAVKDGIDQMLERLDLTDDEREALEGDREAVTALAERLADTPTPGGPTPRELGTTDGFIPLTHLMKTIAPDRGEQETD</sequence>
<dbReference type="GO" id="GO:0015074">
    <property type="term" value="P:DNA integration"/>
    <property type="evidence" value="ECO:0007669"/>
    <property type="project" value="InterPro"/>
</dbReference>
<accession>A0A1H4ICX0</accession>
<dbReference type="GO" id="GO:0006310">
    <property type="term" value="P:DNA recombination"/>
    <property type="evidence" value="ECO:0007669"/>
    <property type="project" value="UniProtKB-KW"/>
</dbReference>
<proteinExistence type="predicted"/>
<evidence type="ECO:0000256" key="2">
    <source>
        <dbReference type="SAM" id="MobiDB-lite"/>
    </source>
</evidence>
<dbReference type="SUPFAM" id="SSF56349">
    <property type="entry name" value="DNA breaking-rejoining enzymes"/>
    <property type="match status" value="1"/>
</dbReference>
<keyword evidence="1" id="KW-0233">DNA recombination</keyword>
<dbReference type="Gene3D" id="1.10.443.10">
    <property type="entry name" value="Intergrase catalytic core"/>
    <property type="match status" value="1"/>
</dbReference>
<evidence type="ECO:0000313" key="4">
    <source>
        <dbReference type="EMBL" id="SEB31783.1"/>
    </source>
</evidence>
<dbReference type="InterPro" id="IPR011010">
    <property type="entry name" value="DNA_brk_join_enz"/>
</dbReference>
<dbReference type="EMBL" id="FNST01000001">
    <property type="protein sequence ID" value="SEB31783.1"/>
    <property type="molecule type" value="Genomic_DNA"/>
</dbReference>
<dbReference type="AlphaFoldDB" id="A0A1H4ICX0"/>
<dbReference type="RefSeq" id="WP_244320583.1">
    <property type="nucleotide sequence ID" value="NZ_FNST01000001.1"/>
</dbReference>
<organism evidence="4 5">
    <name type="scientific">Streptomyces melanosporofaciens</name>
    <dbReference type="NCBI Taxonomy" id="67327"/>
    <lineage>
        <taxon>Bacteria</taxon>
        <taxon>Bacillati</taxon>
        <taxon>Actinomycetota</taxon>
        <taxon>Actinomycetes</taxon>
        <taxon>Kitasatosporales</taxon>
        <taxon>Streptomycetaceae</taxon>
        <taxon>Streptomyces</taxon>
        <taxon>Streptomyces violaceusniger group</taxon>
    </lineage>
</organism>
<reference evidence="5" key="1">
    <citation type="submission" date="2016-10" db="EMBL/GenBank/DDBJ databases">
        <authorList>
            <person name="Varghese N."/>
            <person name="Submissions S."/>
        </authorList>
    </citation>
    <scope>NUCLEOTIDE SEQUENCE [LARGE SCALE GENOMIC DNA]</scope>
    <source>
        <strain evidence="5">DSM 40318</strain>
    </source>
</reference>
<dbReference type="Proteomes" id="UP000198609">
    <property type="component" value="Unassembled WGS sequence"/>
</dbReference>
<evidence type="ECO:0000313" key="5">
    <source>
        <dbReference type="Proteomes" id="UP000198609"/>
    </source>
</evidence>
<protein>
    <submittedName>
        <fullName evidence="4">Phage integrase family protein</fullName>
    </submittedName>
</protein>
<dbReference type="Pfam" id="PF00589">
    <property type="entry name" value="Phage_integrase"/>
    <property type="match status" value="1"/>
</dbReference>
<gene>
    <name evidence="4" type="ORF">SAMN04490356_0510</name>
</gene>
<keyword evidence="5" id="KW-1185">Reference proteome</keyword>
<dbReference type="InterPro" id="IPR002104">
    <property type="entry name" value="Integrase_catalytic"/>
</dbReference>
<dbReference type="PROSITE" id="PS51898">
    <property type="entry name" value="TYR_RECOMBINASE"/>
    <property type="match status" value="1"/>
</dbReference>
<feature type="region of interest" description="Disordered" evidence="2">
    <location>
        <begin position="683"/>
        <end position="703"/>
    </location>
</feature>
<dbReference type="GO" id="GO:0003677">
    <property type="term" value="F:DNA binding"/>
    <property type="evidence" value="ECO:0007669"/>
    <property type="project" value="InterPro"/>
</dbReference>
<dbReference type="InterPro" id="IPR013762">
    <property type="entry name" value="Integrase-like_cat_sf"/>
</dbReference>
<evidence type="ECO:0000256" key="1">
    <source>
        <dbReference type="ARBA" id="ARBA00023172"/>
    </source>
</evidence>
<feature type="domain" description="Tyr recombinase" evidence="3">
    <location>
        <begin position="345"/>
        <end position="574"/>
    </location>
</feature>
<name>A0A1H4ICX0_STRMJ</name>